<keyword evidence="3" id="KW-0812">Transmembrane</keyword>
<reference evidence="5" key="1">
    <citation type="submission" date="2024-07" db="EMBL/GenBank/DDBJ databases">
        <title>Complete genome sequence of Prevotella sp. YM-2024 GTC17262.</title>
        <authorList>
            <person name="Hayashi M."/>
            <person name="Muto Y."/>
            <person name="Tanaka K."/>
            <person name="Niwa H."/>
        </authorList>
    </citation>
    <scope>NUCLEOTIDE SEQUENCE</scope>
    <source>
        <strain evidence="5">GTC17262</strain>
    </source>
</reference>
<name>A0AB33JED0_9BACT</name>
<proteinExistence type="predicted"/>
<dbReference type="GO" id="GO:0016818">
    <property type="term" value="F:hydrolase activity, acting on acid anhydrides, in phosphorus-containing anhydrides"/>
    <property type="evidence" value="ECO:0007669"/>
    <property type="project" value="InterPro"/>
</dbReference>
<keyword evidence="1" id="KW-0479">Metal-binding</keyword>
<dbReference type="AlphaFoldDB" id="A0AB33JED0"/>
<dbReference type="EMBL" id="AP035789">
    <property type="protein sequence ID" value="BFO80083.1"/>
    <property type="molecule type" value="Genomic_DNA"/>
</dbReference>
<keyword evidence="2" id="KW-0378">Hydrolase</keyword>
<evidence type="ECO:0000259" key="4">
    <source>
        <dbReference type="SMART" id="SM00910"/>
    </source>
</evidence>
<keyword evidence="3" id="KW-0472">Membrane</keyword>
<dbReference type="GO" id="GO:0003676">
    <property type="term" value="F:nucleic acid binding"/>
    <property type="evidence" value="ECO:0007669"/>
    <property type="project" value="InterPro"/>
</dbReference>
<dbReference type="InterPro" id="IPR014905">
    <property type="entry name" value="HIRAN"/>
</dbReference>
<evidence type="ECO:0000256" key="1">
    <source>
        <dbReference type="ARBA" id="ARBA00022723"/>
    </source>
</evidence>
<dbReference type="Gene3D" id="3.30.70.2330">
    <property type="match status" value="1"/>
</dbReference>
<dbReference type="GO" id="GO:0008270">
    <property type="term" value="F:zinc ion binding"/>
    <property type="evidence" value="ECO:0007669"/>
    <property type="project" value="InterPro"/>
</dbReference>
<evidence type="ECO:0000256" key="3">
    <source>
        <dbReference type="SAM" id="Phobius"/>
    </source>
</evidence>
<protein>
    <recommendedName>
        <fullName evidence="4">HIRAN domain-containing protein</fullName>
    </recommendedName>
</protein>
<dbReference type="SMART" id="SM00910">
    <property type="entry name" value="HIRAN"/>
    <property type="match status" value="1"/>
</dbReference>
<feature type="transmembrane region" description="Helical" evidence="3">
    <location>
        <begin position="34"/>
        <end position="57"/>
    </location>
</feature>
<accession>A0AB33JED0</accession>
<evidence type="ECO:0000256" key="2">
    <source>
        <dbReference type="ARBA" id="ARBA00022801"/>
    </source>
</evidence>
<evidence type="ECO:0000313" key="5">
    <source>
        <dbReference type="EMBL" id="BFO80083.1"/>
    </source>
</evidence>
<sequence length="185" mass="20898">MKVLRTIGIWVALCMAVSIILTLFSYLVGSPEELPPSVCFLFGVMILAGPIMGTVYINRRIAQREEDDEEDDNRVSSCINNDSVLFQNNIHSIEFEVAGLTHRSQKAINRAEELADGETVYLIKDPTNPYDENAIKIMTDDDIHIGYVPRFLCTEVAELMDGDTGIAYVDYINYGKYCPFVHLYM</sequence>
<gene>
    <name evidence="5" type="ORF">GTC17262_02740</name>
</gene>
<feature type="domain" description="HIRAN" evidence="4">
    <location>
        <begin position="90"/>
        <end position="185"/>
    </location>
</feature>
<organism evidence="5">
    <name type="scientific">Prevotella sp. GTC17262</name>
    <dbReference type="NCBI Taxonomy" id="3236797"/>
    <lineage>
        <taxon>Bacteria</taxon>
        <taxon>Pseudomonadati</taxon>
        <taxon>Bacteroidota</taxon>
        <taxon>Bacteroidia</taxon>
        <taxon>Bacteroidales</taxon>
        <taxon>Prevotellaceae</taxon>
        <taxon>Prevotella</taxon>
    </lineage>
</organism>
<dbReference type="Pfam" id="PF08797">
    <property type="entry name" value="HIRAN"/>
    <property type="match status" value="1"/>
</dbReference>
<keyword evidence="3" id="KW-1133">Transmembrane helix</keyword>
<feature type="transmembrane region" description="Helical" evidence="3">
    <location>
        <begin position="7"/>
        <end position="28"/>
    </location>
</feature>